<dbReference type="GO" id="GO:0009055">
    <property type="term" value="F:electron transfer activity"/>
    <property type="evidence" value="ECO:0007669"/>
    <property type="project" value="InterPro"/>
</dbReference>
<protein>
    <recommendedName>
        <fullName evidence="21">Cbb3-type cytochrome c oxidase subunit</fullName>
    </recommendedName>
</protein>
<comment type="pathway">
    <text evidence="2 21">Energy metabolism; oxidative phosphorylation.</text>
</comment>
<dbReference type="InterPro" id="IPR038414">
    <property type="entry name" value="CcoP_N_sf"/>
</dbReference>
<evidence type="ECO:0000256" key="2">
    <source>
        <dbReference type="ARBA" id="ARBA00004673"/>
    </source>
</evidence>
<reference evidence="24 25" key="1">
    <citation type="journal article" date="2018" name="Arch. Microbiol.">
        <title>New insights into the metabolic potential of the phototrophic purple bacterium Rhodopila globiformis DSM 161(T) from its draft genome sequence and evidence for a vanadium-dependent nitrogenase.</title>
        <authorList>
            <person name="Imhoff J.F."/>
            <person name="Rahn T."/>
            <person name="Kunzel S."/>
            <person name="Neulinger S.C."/>
        </authorList>
    </citation>
    <scope>NUCLEOTIDE SEQUENCE [LARGE SCALE GENOMIC DNA]</scope>
    <source>
        <strain evidence="24 25">DSM 16996</strain>
    </source>
</reference>
<evidence type="ECO:0000256" key="12">
    <source>
        <dbReference type="ARBA" id="ARBA00022737"/>
    </source>
</evidence>
<dbReference type="InterPro" id="IPR004678">
    <property type="entry name" value="Cyt_c_oxidase_cbb3_su3"/>
</dbReference>
<dbReference type="Pfam" id="PF13442">
    <property type="entry name" value="Cytochrome_CBB3"/>
    <property type="match status" value="1"/>
</dbReference>
<keyword evidence="13 21" id="KW-0375">Hydrogen ion transport</keyword>
<evidence type="ECO:0000256" key="19">
    <source>
        <dbReference type="ARBA" id="ARBA00023136"/>
    </source>
</evidence>
<evidence type="ECO:0000256" key="7">
    <source>
        <dbReference type="ARBA" id="ARBA00022519"/>
    </source>
</evidence>
<dbReference type="PANTHER" id="PTHR33751:SF1">
    <property type="entry name" value="CBB3-TYPE CYTOCHROME C OXIDASE SUBUNIT FIXP"/>
    <property type="match status" value="1"/>
</dbReference>
<keyword evidence="17 21" id="KW-0408">Iron</keyword>
<feature type="binding site" description="axial binding residue" evidence="22">
    <location>
        <position position="267"/>
    </location>
    <ligand>
        <name>heme c</name>
        <dbReference type="ChEBI" id="CHEBI:61717"/>
        <label>1</label>
    </ligand>
    <ligandPart>
        <name>Fe</name>
        <dbReference type="ChEBI" id="CHEBI:18248"/>
    </ligandPart>
</feature>
<dbReference type="RefSeq" id="WP_104508579.1">
    <property type="nucleotide sequence ID" value="NZ_JACIGC010000003.1"/>
</dbReference>
<dbReference type="PROSITE" id="PS51007">
    <property type="entry name" value="CYTC"/>
    <property type="match status" value="2"/>
</dbReference>
<comment type="subunit">
    <text evidence="4">Component of the cbb3-type cytochrome c oxidase at least composed of FixN, FixO, FixQ and FixP.</text>
</comment>
<dbReference type="Proteomes" id="UP000239089">
    <property type="component" value="Unassembled WGS sequence"/>
</dbReference>
<dbReference type="EMBL" id="NHSJ01000087">
    <property type="protein sequence ID" value="PPQ29870.1"/>
    <property type="molecule type" value="Genomic_DNA"/>
</dbReference>
<evidence type="ECO:0000256" key="4">
    <source>
        <dbReference type="ARBA" id="ARBA00011203"/>
    </source>
</evidence>
<dbReference type="UniPathway" id="UPA00705"/>
<evidence type="ECO:0000313" key="25">
    <source>
        <dbReference type="Proteomes" id="UP000239089"/>
    </source>
</evidence>
<dbReference type="GO" id="GO:1902600">
    <property type="term" value="P:proton transmembrane transport"/>
    <property type="evidence" value="ECO:0007669"/>
    <property type="project" value="UniProtKB-KW"/>
</dbReference>
<keyword evidence="15" id="KW-1133">Transmembrane helix</keyword>
<proteinExistence type="inferred from homology"/>
<evidence type="ECO:0000256" key="18">
    <source>
        <dbReference type="ARBA" id="ARBA00023065"/>
    </source>
</evidence>
<evidence type="ECO:0000256" key="13">
    <source>
        <dbReference type="ARBA" id="ARBA00022781"/>
    </source>
</evidence>
<dbReference type="Gene3D" id="6.10.280.130">
    <property type="match status" value="1"/>
</dbReference>
<evidence type="ECO:0000256" key="17">
    <source>
        <dbReference type="ARBA" id="ARBA00023004"/>
    </source>
</evidence>
<evidence type="ECO:0000256" key="9">
    <source>
        <dbReference type="ARBA" id="ARBA00022660"/>
    </source>
</evidence>
<dbReference type="SUPFAM" id="SSF46626">
    <property type="entry name" value="Cytochrome c"/>
    <property type="match status" value="2"/>
</dbReference>
<keyword evidence="25" id="KW-1185">Reference proteome</keyword>
<evidence type="ECO:0000256" key="6">
    <source>
        <dbReference type="ARBA" id="ARBA00022475"/>
    </source>
</evidence>
<dbReference type="OrthoDB" id="9811281at2"/>
<dbReference type="NCBIfam" id="TIGR00782">
    <property type="entry name" value="ccoP"/>
    <property type="match status" value="1"/>
</dbReference>
<evidence type="ECO:0000256" key="16">
    <source>
        <dbReference type="ARBA" id="ARBA00023002"/>
    </source>
</evidence>
<evidence type="ECO:0000313" key="24">
    <source>
        <dbReference type="EMBL" id="PPQ29870.1"/>
    </source>
</evidence>
<dbReference type="InterPro" id="IPR036909">
    <property type="entry name" value="Cyt_c-like_dom_sf"/>
</dbReference>
<dbReference type="Pfam" id="PF00034">
    <property type="entry name" value="Cytochrom_C"/>
    <property type="match status" value="1"/>
</dbReference>
<comment type="subcellular location">
    <subcellularLocation>
        <location evidence="1 21">Cell inner membrane</location>
    </subcellularLocation>
</comment>
<keyword evidence="9 21" id="KW-0679">Respiratory chain</keyword>
<keyword evidence="7 21" id="KW-0997">Cell inner membrane</keyword>
<evidence type="ECO:0000256" key="10">
    <source>
        <dbReference type="ARBA" id="ARBA00022692"/>
    </source>
</evidence>
<evidence type="ECO:0000256" key="21">
    <source>
        <dbReference type="PIRNR" id="PIRNR000006"/>
    </source>
</evidence>
<evidence type="ECO:0000256" key="3">
    <source>
        <dbReference type="ARBA" id="ARBA00006113"/>
    </source>
</evidence>
<feature type="binding site" description="axial binding residue" evidence="22">
    <location>
        <position position="225"/>
    </location>
    <ligand>
        <name>heme c</name>
        <dbReference type="ChEBI" id="CHEBI:61717"/>
        <label>2</label>
    </ligand>
    <ligandPart>
        <name>Fe</name>
        <dbReference type="ChEBI" id="CHEBI:18248"/>
    </ligandPart>
</feature>
<keyword evidence="8 21" id="KW-0349">Heme</keyword>
<comment type="function">
    <text evidence="20">C-type cytochrome. Part of the cbb3-type cytochrome c oxidase complex. FixP subunit is required for transferring electrons from donor cytochrome c via its heme groups to FixO subunit. From there, electrons are shuttled to the catalytic binuclear center of FixN subunit where oxygen reduction takes place. The complex also functions as a proton pump.</text>
</comment>
<name>A0A2S6N5H1_9HYPH</name>
<evidence type="ECO:0000256" key="14">
    <source>
        <dbReference type="ARBA" id="ARBA00022982"/>
    </source>
</evidence>
<dbReference type="GO" id="GO:0020037">
    <property type="term" value="F:heme binding"/>
    <property type="evidence" value="ECO:0007669"/>
    <property type="project" value="InterPro"/>
</dbReference>
<keyword evidence="5 21" id="KW-0813">Transport</keyword>
<keyword evidence="10" id="KW-0812">Transmembrane</keyword>
<dbReference type="PRINTS" id="PR00605">
    <property type="entry name" value="CYTCHROMECIC"/>
</dbReference>
<evidence type="ECO:0000256" key="5">
    <source>
        <dbReference type="ARBA" id="ARBA00022448"/>
    </source>
</evidence>
<evidence type="ECO:0000256" key="1">
    <source>
        <dbReference type="ARBA" id="ARBA00004533"/>
    </source>
</evidence>
<keyword evidence="12" id="KW-0677">Repeat</keyword>
<comment type="caution">
    <text evidence="24">The sequence shown here is derived from an EMBL/GenBank/DDBJ whole genome shotgun (WGS) entry which is preliminary data.</text>
</comment>
<comment type="cofactor">
    <cofactor evidence="21 23">
        <name>heme c</name>
        <dbReference type="ChEBI" id="CHEBI:61717"/>
    </cofactor>
    <text evidence="21 23">Binds 2 heme C groups per subunit.</text>
</comment>
<dbReference type="GO" id="GO:0016491">
    <property type="term" value="F:oxidoreductase activity"/>
    <property type="evidence" value="ECO:0007669"/>
    <property type="project" value="UniProtKB-KW"/>
</dbReference>
<dbReference type="PANTHER" id="PTHR33751">
    <property type="entry name" value="CBB3-TYPE CYTOCHROME C OXIDASE SUBUNIT FIXP"/>
    <property type="match status" value="1"/>
</dbReference>
<dbReference type="GO" id="GO:0005886">
    <property type="term" value="C:plasma membrane"/>
    <property type="evidence" value="ECO:0007669"/>
    <property type="project" value="UniProtKB-SubCell"/>
</dbReference>
<keyword evidence="14 21" id="KW-0249">Electron transport</keyword>
<sequence>MVDHTHQDIDAATGTPTTGHEWDGIKELNTPLPRWWLWLFYACIVWAFGYWVLYPAIPLPGGHTKGMLNWASRDAVQKDVDNLKAIRAPFVGKIEQASLQQISADPKLAEFARAYGRSAFGNNCAACHGSGGQGNAGYPNLAGDRWLWGGSLDQIAATITHGVRAGDAEGHDPTASAGMPAWSQMGLNTQQIDQVADYVESLIKPTNADVSAGQKIFTENCVACHGEDAKGNLDLGAPNLMSKSKWLYGSDRATVVQTIANGRAGQMPAWGAKLDQATIKSLTIYVHSLGGGQ</sequence>
<keyword evidence="6 21" id="KW-1003">Cell membrane</keyword>
<feature type="binding site" description="covalent" evidence="23">
    <location>
        <position position="224"/>
    </location>
    <ligand>
        <name>heme c</name>
        <dbReference type="ChEBI" id="CHEBI:61717"/>
        <label>2</label>
    </ligand>
</feature>
<dbReference type="InterPro" id="IPR008168">
    <property type="entry name" value="Cyt_C_IC"/>
</dbReference>
<dbReference type="Pfam" id="PF14715">
    <property type="entry name" value="FixP_N"/>
    <property type="match status" value="1"/>
</dbReference>
<feature type="binding site" description="covalent" evidence="23">
    <location>
        <position position="221"/>
    </location>
    <ligand>
        <name>heme c</name>
        <dbReference type="ChEBI" id="CHEBI:61717"/>
        <label>2</label>
    </ligand>
</feature>
<dbReference type="InterPro" id="IPR009056">
    <property type="entry name" value="Cyt_c-like_dom"/>
</dbReference>
<dbReference type="InterPro" id="IPR050597">
    <property type="entry name" value="Cytochrome_c_Oxidase_Subunit"/>
</dbReference>
<dbReference type="AlphaFoldDB" id="A0A2S6N5H1"/>
<evidence type="ECO:0000256" key="22">
    <source>
        <dbReference type="PIRSR" id="PIRSR000006-1"/>
    </source>
</evidence>
<keyword evidence="11 21" id="KW-0479">Metal-binding</keyword>
<feature type="binding site" description="covalent" evidence="23">
    <location>
        <position position="124"/>
    </location>
    <ligand>
        <name>heme c</name>
        <dbReference type="ChEBI" id="CHEBI:61717"/>
        <label>1</label>
    </ligand>
</feature>
<comment type="similarity">
    <text evidence="3 21">Belongs to the CcoP / FixP family.</text>
</comment>
<evidence type="ECO:0000256" key="8">
    <source>
        <dbReference type="ARBA" id="ARBA00022617"/>
    </source>
</evidence>
<dbReference type="Gene3D" id="1.10.760.10">
    <property type="entry name" value="Cytochrome c-like domain"/>
    <property type="match status" value="2"/>
</dbReference>
<accession>A0A2S6N5H1</accession>
<evidence type="ECO:0000256" key="15">
    <source>
        <dbReference type="ARBA" id="ARBA00022989"/>
    </source>
</evidence>
<evidence type="ECO:0000256" key="11">
    <source>
        <dbReference type="ARBA" id="ARBA00022723"/>
    </source>
</evidence>
<feature type="binding site" description="covalent" evidence="23">
    <location>
        <position position="127"/>
    </location>
    <ligand>
        <name>heme c</name>
        <dbReference type="ChEBI" id="CHEBI:61717"/>
        <label>1</label>
    </ligand>
</feature>
<gene>
    <name evidence="24" type="ORF">CCR94_14630</name>
</gene>
<feature type="binding site" description="axial binding residue" evidence="22">
    <location>
        <position position="128"/>
    </location>
    <ligand>
        <name>heme c</name>
        <dbReference type="ChEBI" id="CHEBI:61717"/>
        <label>1</label>
    </ligand>
    <ligandPart>
        <name>Fe</name>
        <dbReference type="ChEBI" id="CHEBI:18248"/>
    </ligandPart>
</feature>
<keyword evidence="19 21" id="KW-0472">Membrane</keyword>
<dbReference type="PIRSF" id="PIRSF000006">
    <property type="entry name" value="Cbb3-Cox_fixP"/>
    <property type="match status" value="1"/>
</dbReference>
<evidence type="ECO:0000256" key="20">
    <source>
        <dbReference type="ARBA" id="ARBA00025525"/>
    </source>
</evidence>
<dbReference type="InterPro" id="IPR032858">
    <property type="entry name" value="CcoP_N"/>
</dbReference>
<feature type="binding site" description="axial binding residue" evidence="22">
    <location>
        <position position="179"/>
    </location>
    <ligand>
        <name>heme c</name>
        <dbReference type="ChEBI" id="CHEBI:61717"/>
        <label>2</label>
    </ligand>
    <ligandPart>
        <name>Fe</name>
        <dbReference type="ChEBI" id="CHEBI:18248"/>
    </ligandPart>
</feature>
<keyword evidence="18 21" id="KW-0406">Ion transport</keyword>
<dbReference type="GO" id="GO:0006119">
    <property type="term" value="P:oxidative phosphorylation"/>
    <property type="evidence" value="ECO:0007669"/>
    <property type="project" value="UniProtKB-UniPathway"/>
</dbReference>
<evidence type="ECO:0000256" key="23">
    <source>
        <dbReference type="PIRSR" id="PIRSR000006-2"/>
    </source>
</evidence>
<keyword evidence="16 21" id="KW-0560">Oxidoreductase</keyword>
<organism evidence="24 25">
    <name type="scientific">Rhodoblastus sphagnicola</name>
    <dbReference type="NCBI Taxonomy" id="333368"/>
    <lineage>
        <taxon>Bacteria</taxon>
        <taxon>Pseudomonadati</taxon>
        <taxon>Pseudomonadota</taxon>
        <taxon>Alphaproteobacteria</taxon>
        <taxon>Hyphomicrobiales</taxon>
        <taxon>Rhodoblastaceae</taxon>
        <taxon>Rhodoblastus</taxon>
    </lineage>
</organism>
<dbReference type="GO" id="GO:0005506">
    <property type="term" value="F:iron ion binding"/>
    <property type="evidence" value="ECO:0007669"/>
    <property type="project" value="InterPro"/>
</dbReference>